<evidence type="ECO:0000259" key="1">
    <source>
        <dbReference type="Pfam" id="PF01872"/>
    </source>
</evidence>
<dbReference type="AlphaFoldDB" id="A0A927AVZ7"/>
<comment type="caution">
    <text evidence="2">The sequence shown here is derived from an EMBL/GenBank/DDBJ whole genome shotgun (WGS) entry which is preliminary data.</text>
</comment>
<evidence type="ECO:0000313" key="3">
    <source>
        <dbReference type="Proteomes" id="UP000598820"/>
    </source>
</evidence>
<dbReference type="EMBL" id="JACWZY010000055">
    <property type="protein sequence ID" value="MBD2705419.1"/>
    <property type="molecule type" value="Genomic_DNA"/>
</dbReference>
<feature type="domain" description="Bacterial bifunctional deaminase-reductase C-terminal" evidence="1">
    <location>
        <begin position="1"/>
        <end position="175"/>
    </location>
</feature>
<reference evidence="2" key="1">
    <citation type="submission" date="2020-09" db="EMBL/GenBank/DDBJ databases">
        <authorList>
            <person name="Kim M.K."/>
        </authorList>
    </citation>
    <scope>NUCLEOTIDE SEQUENCE</scope>
    <source>
        <strain evidence="2">BT702</strain>
    </source>
</reference>
<proteinExistence type="predicted"/>
<protein>
    <submittedName>
        <fullName evidence="2">Dihydrofolate reductase family protein</fullName>
    </submittedName>
</protein>
<dbReference type="InterPro" id="IPR024072">
    <property type="entry name" value="DHFR-like_dom_sf"/>
</dbReference>
<dbReference type="PANTHER" id="PTHR38011">
    <property type="entry name" value="DIHYDROFOLATE REDUCTASE FAMILY PROTEIN (AFU_ORTHOLOGUE AFUA_8G06820)"/>
    <property type="match status" value="1"/>
</dbReference>
<dbReference type="InterPro" id="IPR050765">
    <property type="entry name" value="Riboflavin_Biosynth_HTPR"/>
</dbReference>
<accession>A0A927AVZ7</accession>
<evidence type="ECO:0000313" key="2">
    <source>
        <dbReference type="EMBL" id="MBD2705419.1"/>
    </source>
</evidence>
<name>A0A927AVZ7_9BACT</name>
<dbReference type="GO" id="GO:0009231">
    <property type="term" value="P:riboflavin biosynthetic process"/>
    <property type="evidence" value="ECO:0007669"/>
    <property type="project" value="InterPro"/>
</dbReference>
<dbReference type="Gene3D" id="3.40.430.10">
    <property type="entry name" value="Dihydrofolate Reductase, subunit A"/>
    <property type="match status" value="1"/>
</dbReference>
<dbReference type="Pfam" id="PF01872">
    <property type="entry name" value="RibD_C"/>
    <property type="match status" value="1"/>
</dbReference>
<keyword evidence="3" id="KW-1185">Reference proteome</keyword>
<dbReference type="InterPro" id="IPR002734">
    <property type="entry name" value="RibDG_C"/>
</dbReference>
<dbReference type="SUPFAM" id="SSF53597">
    <property type="entry name" value="Dihydrofolate reductase-like"/>
    <property type="match status" value="1"/>
</dbReference>
<dbReference type="GO" id="GO:0008703">
    <property type="term" value="F:5-amino-6-(5-phosphoribosylamino)uracil reductase activity"/>
    <property type="evidence" value="ECO:0007669"/>
    <property type="project" value="InterPro"/>
</dbReference>
<dbReference type="PANTHER" id="PTHR38011:SF11">
    <property type="entry name" value="2,5-DIAMINO-6-RIBOSYLAMINO-4(3H)-PYRIMIDINONE 5'-PHOSPHATE REDUCTASE"/>
    <property type="match status" value="1"/>
</dbReference>
<gene>
    <name evidence="2" type="ORF">IC229_32715</name>
</gene>
<organism evidence="2 3">
    <name type="scientific">Spirosoma profusum</name>
    <dbReference type="NCBI Taxonomy" id="2771354"/>
    <lineage>
        <taxon>Bacteria</taxon>
        <taxon>Pseudomonadati</taxon>
        <taxon>Bacteroidota</taxon>
        <taxon>Cytophagia</taxon>
        <taxon>Cytophagales</taxon>
        <taxon>Cytophagaceae</taxon>
        <taxon>Spirosoma</taxon>
    </lineage>
</organism>
<dbReference type="Proteomes" id="UP000598820">
    <property type="component" value="Unassembled WGS sequence"/>
</dbReference>
<sequence>MQMSLDGFVSAGPNDEQKWVTWALSDIHDDVLRISDHIDTILIGRKLALDYIPFWEETLKQLDHEMIAFAQRIVAAKKVVFTKTMDHSIWNNTAIATGDLKKEVMALKNQPGKDMIVYGGVTLVASLLKEALIDEINLFINPVVIGRGESVFSTIEGFQQLNLVSSKVYPSGIILNTYTPAERIGR</sequence>